<evidence type="ECO:0000313" key="2">
    <source>
        <dbReference type="Proteomes" id="UP001054945"/>
    </source>
</evidence>
<gene>
    <name evidence="1" type="ORF">CEXT_22831</name>
</gene>
<dbReference type="Proteomes" id="UP001054945">
    <property type="component" value="Unassembled WGS sequence"/>
</dbReference>
<protein>
    <submittedName>
        <fullName evidence="1">Uncharacterized protein</fullName>
    </submittedName>
</protein>
<dbReference type="AlphaFoldDB" id="A0AAV4VAM7"/>
<name>A0AAV4VAM7_CAEEX</name>
<organism evidence="1 2">
    <name type="scientific">Caerostris extrusa</name>
    <name type="common">Bark spider</name>
    <name type="synonym">Caerostris bankana</name>
    <dbReference type="NCBI Taxonomy" id="172846"/>
    <lineage>
        <taxon>Eukaryota</taxon>
        <taxon>Metazoa</taxon>
        <taxon>Ecdysozoa</taxon>
        <taxon>Arthropoda</taxon>
        <taxon>Chelicerata</taxon>
        <taxon>Arachnida</taxon>
        <taxon>Araneae</taxon>
        <taxon>Araneomorphae</taxon>
        <taxon>Entelegynae</taxon>
        <taxon>Araneoidea</taxon>
        <taxon>Araneidae</taxon>
        <taxon>Caerostris</taxon>
    </lineage>
</organism>
<sequence length="55" mass="5779">GEAVLRGASIAAALSPAHLAVPNFRCVFITIPDLDIEKLTSKSHANALLLNFPGH</sequence>
<reference evidence="1 2" key="1">
    <citation type="submission" date="2021-06" db="EMBL/GenBank/DDBJ databases">
        <title>Caerostris extrusa draft genome.</title>
        <authorList>
            <person name="Kono N."/>
            <person name="Arakawa K."/>
        </authorList>
    </citation>
    <scope>NUCLEOTIDE SEQUENCE [LARGE SCALE GENOMIC DNA]</scope>
</reference>
<accession>A0AAV4VAM7</accession>
<dbReference type="EMBL" id="BPLR01014230">
    <property type="protein sequence ID" value="GIY67342.1"/>
    <property type="molecule type" value="Genomic_DNA"/>
</dbReference>
<keyword evidence="2" id="KW-1185">Reference proteome</keyword>
<proteinExistence type="predicted"/>
<comment type="caution">
    <text evidence="1">The sequence shown here is derived from an EMBL/GenBank/DDBJ whole genome shotgun (WGS) entry which is preliminary data.</text>
</comment>
<feature type="non-terminal residue" evidence="1">
    <location>
        <position position="1"/>
    </location>
</feature>
<evidence type="ECO:0000313" key="1">
    <source>
        <dbReference type="EMBL" id="GIY67342.1"/>
    </source>
</evidence>